<organism evidence="3 4">
    <name type="scientific">Streptosporangium album</name>
    <dbReference type="NCBI Taxonomy" id="47479"/>
    <lineage>
        <taxon>Bacteria</taxon>
        <taxon>Bacillati</taxon>
        <taxon>Actinomycetota</taxon>
        <taxon>Actinomycetes</taxon>
        <taxon>Streptosporangiales</taxon>
        <taxon>Streptosporangiaceae</taxon>
        <taxon>Streptosporangium</taxon>
    </lineage>
</organism>
<dbReference type="EMBL" id="JACHJU010000001">
    <property type="protein sequence ID" value="MBB4939769.1"/>
    <property type="molecule type" value="Genomic_DNA"/>
</dbReference>
<evidence type="ECO:0000256" key="2">
    <source>
        <dbReference type="SAM" id="Phobius"/>
    </source>
</evidence>
<comment type="caution">
    <text evidence="3">The sequence shown here is derived from an EMBL/GenBank/DDBJ whole genome shotgun (WGS) entry which is preliminary data.</text>
</comment>
<feature type="transmembrane region" description="Helical" evidence="2">
    <location>
        <begin position="54"/>
        <end position="74"/>
    </location>
</feature>
<dbReference type="RefSeq" id="WP_184755691.1">
    <property type="nucleotide sequence ID" value="NZ_BAABEK010000016.1"/>
</dbReference>
<keyword evidence="2" id="KW-0472">Membrane</keyword>
<keyword evidence="2" id="KW-0812">Transmembrane</keyword>
<reference evidence="3 4" key="1">
    <citation type="submission" date="2020-08" db="EMBL/GenBank/DDBJ databases">
        <title>Sequencing the genomes of 1000 actinobacteria strains.</title>
        <authorList>
            <person name="Klenk H.-P."/>
        </authorList>
    </citation>
    <scope>NUCLEOTIDE SEQUENCE [LARGE SCALE GENOMIC DNA]</scope>
    <source>
        <strain evidence="3 4">DSM 43023</strain>
    </source>
</reference>
<name>A0A7W7RX01_9ACTN</name>
<evidence type="ECO:0000256" key="1">
    <source>
        <dbReference type="SAM" id="MobiDB-lite"/>
    </source>
</evidence>
<evidence type="ECO:0000313" key="3">
    <source>
        <dbReference type="EMBL" id="MBB4939769.1"/>
    </source>
</evidence>
<keyword evidence="4" id="KW-1185">Reference proteome</keyword>
<accession>A0A7W7RX01</accession>
<dbReference type="Proteomes" id="UP000534286">
    <property type="component" value="Unassembled WGS sequence"/>
</dbReference>
<keyword evidence="2" id="KW-1133">Transmembrane helix</keyword>
<dbReference type="AlphaFoldDB" id="A0A7W7RX01"/>
<sequence length="303" mass="32431">MSKIDRMVSAIDPAAGSTEPALSQGVHDLLEEIMATPPARRRPSWLPRPGRARLPVLLATATALAVAVAIGLPFGGPATEYANAAVSIKKTDDSFSVTITDPAADHRRFEEAFRAVGLNVTVKVIPVAPDEVGTLIGPIVPEGFKWHGSIGVQRLEHCASAFCGKVWMPADFPGRVVFGVGRPAKPGEPYTEGPAYDPSEEEALDGYPVHGKTVAAVRAELHRRGLKVGYRLLWILPNDGPTGQTSFFDQTVPADRVEDGWIVDGSRYHSSDAVDLYVVPGPEAGPAPDPLKAATPQWYDLTE</sequence>
<feature type="region of interest" description="Disordered" evidence="1">
    <location>
        <begin position="282"/>
        <end position="303"/>
    </location>
</feature>
<protein>
    <submittedName>
        <fullName evidence="3">Uncharacterized protein</fullName>
    </submittedName>
</protein>
<gene>
    <name evidence="3" type="ORF">FHR32_004074</name>
</gene>
<evidence type="ECO:0000313" key="4">
    <source>
        <dbReference type="Proteomes" id="UP000534286"/>
    </source>
</evidence>
<proteinExistence type="predicted"/>